<sequence>MNTRILLVLTALSVSAAAAQTTSTDPAPPPTSSAPPATPLPGMTAMGAAWTAFLGTGSAELLGTDGAVIGTVDADGNVTLQDGATLADVKAVQVTAADGGAPVVYTFTRDVSKPGAIKVALTAPNGKTLSLPLPALAHRRDKDATADTPEQDEDAAAAPDSATSAGKGSGKDKGKGKGAAGGPH</sequence>
<feature type="compositionally biased region" description="Low complexity" evidence="1">
    <location>
        <begin position="156"/>
        <end position="166"/>
    </location>
</feature>
<evidence type="ECO:0000313" key="4">
    <source>
        <dbReference type="EMBL" id="MBB5377163.1"/>
    </source>
</evidence>
<evidence type="ECO:0000313" key="5">
    <source>
        <dbReference type="Proteomes" id="UP000539473"/>
    </source>
</evidence>
<dbReference type="AlphaFoldDB" id="A0A7W8NRR2"/>
<feature type="region of interest" description="Disordered" evidence="1">
    <location>
        <begin position="130"/>
        <end position="184"/>
    </location>
</feature>
<reference evidence="3" key="4">
    <citation type="submission" date="2024-05" db="EMBL/GenBank/DDBJ databases">
        <authorList>
            <person name="Sun Q."/>
            <person name="Zhou Y."/>
        </authorList>
    </citation>
    <scope>NUCLEOTIDE SEQUENCE</scope>
    <source>
        <strain evidence="3">CGMCC 1.18437</strain>
    </source>
</reference>
<dbReference type="EMBL" id="BNAJ01000006">
    <property type="protein sequence ID" value="GHF48514.1"/>
    <property type="molecule type" value="Genomic_DNA"/>
</dbReference>
<feature type="region of interest" description="Disordered" evidence="1">
    <location>
        <begin position="20"/>
        <end position="41"/>
    </location>
</feature>
<gene>
    <name evidence="3" type="ORF">GCM10017781_26120</name>
    <name evidence="4" type="ORF">HNQ07_002636</name>
</gene>
<keyword evidence="2" id="KW-0732">Signal</keyword>
<evidence type="ECO:0000313" key="3">
    <source>
        <dbReference type="EMBL" id="GHF48514.1"/>
    </source>
</evidence>
<reference evidence="3" key="1">
    <citation type="journal article" date="2014" name="Int. J. Syst. Evol. Microbiol.">
        <title>Complete genome of a new Firmicutes species belonging to the dominant human colonic microbiota ('Ruminococcus bicirculans') reveals two chromosomes and a selective capacity to utilize plant glucans.</title>
        <authorList>
            <consortium name="NISC Comparative Sequencing Program"/>
            <person name="Wegmann U."/>
            <person name="Louis P."/>
            <person name="Goesmann A."/>
            <person name="Henrissat B."/>
            <person name="Duncan S.H."/>
            <person name="Flint H.J."/>
        </authorList>
    </citation>
    <scope>NUCLEOTIDE SEQUENCE</scope>
    <source>
        <strain evidence="3">CGMCC 1.18437</strain>
    </source>
</reference>
<dbReference type="Proteomes" id="UP000619376">
    <property type="component" value="Unassembled WGS sequence"/>
</dbReference>
<proteinExistence type="predicted"/>
<reference evidence="4 5" key="3">
    <citation type="submission" date="2020-08" db="EMBL/GenBank/DDBJ databases">
        <title>Genomic Encyclopedia of Type Strains, Phase IV (KMG-IV): sequencing the most valuable type-strain genomes for metagenomic binning, comparative biology and taxonomic classification.</title>
        <authorList>
            <person name="Goeker M."/>
        </authorList>
    </citation>
    <scope>NUCLEOTIDE SEQUENCE [LARGE SCALE GENOMIC DNA]</scope>
    <source>
        <strain evidence="4 5">DSM 27521</strain>
    </source>
</reference>
<evidence type="ECO:0000313" key="6">
    <source>
        <dbReference type="Proteomes" id="UP000619376"/>
    </source>
</evidence>
<name>A0A7W8NRR2_9DEIO</name>
<accession>A0A7W8NRR2</accession>
<keyword evidence="6" id="KW-1185">Reference proteome</keyword>
<organism evidence="4 5">
    <name type="scientific">Deinococcus metalli</name>
    <dbReference type="NCBI Taxonomy" id="1141878"/>
    <lineage>
        <taxon>Bacteria</taxon>
        <taxon>Thermotogati</taxon>
        <taxon>Deinococcota</taxon>
        <taxon>Deinococci</taxon>
        <taxon>Deinococcales</taxon>
        <taxon>Deinococcaceae</taxon>
        <taxon>Deinococcus</taxon>
    </lineage>
</organism>
<protein>
    <submittedName>
        <fullName evidence="4">Uncharacterized protein</fullName>
    </submittedName>
</protein>
<feature type="chain" id="PRO_5031323631" evidence="2">
    <location>
        <begin position="19"/>
        <end position="184"/>
    </location>
</feature>
<feature type="signal peptide" evidence="2">
    <location>
        <begin position="1"/>
        <end position="18"/>
    </location>
</feature>
<evidence type="ECO:0000256" key="1">
    <source>
        <dbReference type="SAM" id="MobiDB-lite"/>
    </source>
</evidence>
<reference evidence="6" key="2">
    <citation type="journal article" date="2019" name="Int. J. Syst. Evol. Microbiol.">
        <title>The Global Catalogue of Microorganisms (GCM) 10K type strain sequencing project: providing services to taxonomists for standard genome sequencing and annotation.</title>
        <authorList>
            <consortium name="The Broad Institute Genomics Platform"/>
            <consortium name="The Broad Institute Genome Sequencing Center for Infectious Disease"/>
            <person name="Wu L."/>
            <person name="Ma J."/>
        </authorList>
    </citation>
    <scope>NUCLEOTIDE SEQUENCE [LARGE SCALE GENOMIC DNA]</scope>
    <source>
        <strain evidence="6">CGMCC 1.18437</strain>
    </source>
</reference>
<dbReference type="Proteomes" id="UP000539473">
    <property type="component" value="Unassembled WGS sequence"/>
</dbReference>
<dbReference type="RefSeq" id="WP_184112454.1">
    <property type="nucleotide sequence ID" value="NZ_BNAJ01000006.1"/>
</dbReference>
<dbReference type="EMBL" id="JACHFK010000006">
    <property type="protein sequence ID" value="MBB5377163.1"/>
    <property type="molecule type" value="Genomic_DNA"/>
</dbReference>
<comment type="caution">
    <text evidence="4">The sequence shown here is derived from an EMBL/GenBank/DDBJ whole genome shotgun (WGS) entry which is preliminary data.</text>
</comment>
<feature type="compositionally biased region" description="Pro residues" evidence="1">
    <location>
        <begin position="26"/>
        <end position="39"/>
    </location>
</feature>
<evidence type="ECO:0000256" key="2">
    <source>
        <dbReference type="SAM" id="SignalP"/>
    </source>
</evidence>